<accession>A0ABV7GVG9</accession>
<name>A0ABV7GVG9_9RHOB</name>
<dbReference type="Proteomes" id="UP001595632">
    <property type="component" value="Unassembled WGS sequence"/>
</dbReference>
<reference evidence="4" key="1">
    <citation type="journal article" date="2019" name="Int. J. Syst. Evol. Microbiol.">
        <title>The Global Catalogue of Microorganisms (GCM) 10K type strain sequencing project: providing services to taxonomists for standard genome sequencing and annotation.</title>
        <authorList>
            <consortium name="The Broad Institute Genomics Platform"/>
            <consortium name="The Broad Institute Genome Sequencing Center for Infectious Disease"/>
            <person name="Wu L."/>
            <person name="Ma J."/>
        </authorList>
    </citation>
    <scope>NUCLEOTIDE SEQUENCE [LARGE SCALE GENOMIC DNA]</scope>
    <source>
        <strain evidence="4">KCTC 52366</strain>
    </source>
</reference>
<comment type="caution">
    <text evidence="3">The sequence shown here is derived from an EMBL/GenBank/DDBJ whole genome shotgun (WGS) entry which is preliminary data.</text>
</comment>
<proteinExistence type="predicted"/>
<feature type="signal peptide" evidence="2">
    <location>
        <begin position="1"/>
        <end position="24"/>
    </location>
</feature>
<feature type="region of interest" description="Disordered" evidence="1">
    <location>
        <begin position="149"/>
        <end position="190"/>
    </location>
</feature>
<evidence type="ECO:0008006" key="5">
    <source>
        <dbReference type="Google" id="ProtNLM"/>
    </source>
</evidence>
<keyword evidence="2" id="KW-0732">Signal</keyword>
<evidence type="ECO:0000313" key="3">
    <source>
        <dbReference type="EMBL" id="MFC3143797.1"/>
    </source>
</evidence>
<gene>
    <name evidence="3" type="ORF">ACFOGP_13835</name>
</gene>
<evidence type="ECO:0000313" key="4">
    <source>
        <dbReference type="Proteomes" id="UP001595632"/>
    </source>
</evidence>
<sequence length="261" mass="27334">MKTFRRFVPGAIALPLLAADPAAAQDRFDMAGTWEIVALSEGDAFDHCEARREVDGTEVRMILQDESWTVWASVSGAATDAVSLDIDDTVYAVEAQVTSDGTRLGLTRDGMEAVRNGTLATLGVGDTVAEIALNGTAAAALRVEDCTFNEGQPPEPVDLHTPAPVAEPAPGPGCPAGSSVASADDGGETELSLTYDGPETPLQLYWVDPYGRLLPMPALLNPKAQVVVPAYKGQSFLVKALDGSCLGDALLAGDQTVHVIR</sequence>
<feature type="chain" id="PRO_5045534045" description="Lipocalin-like domain-containing protein" evidence="2">
    <location>
        <begin position="25"/>
        <end position="261"/>
    </location>
</feature>
<dbReference type="RefSeq" id="WP_275631070.1">
    <property type="nucleotide sequence ID" value="NZ_JARGYD010000001.1"/>
</dbReference>
<dbReference type="EMBL" id="JBHRTB010000010">
    <property type="protein sequence ID" value="MFC3143797.1"/>
    <property type="molecule type" value="Genomic_DNA"/>
</dbReference>
<keyword evidence="4" id="KW-1185">Reference proteome</keyword>
<evidence type="ECO:0000256" key="2">
    <source>
        <dbReference type="SAM" id="SignalP"/>
    </source>
</evidence>
<evidence type="ECO:0000256" key="1">
    <source>
        <dbReference type="SAM" id="MobiDB-lite"/>
    </source>
</evidence>
<organism evidence="3 4">
    <name type="scientific">Psychromarinibacter halotolerans</name>
    <dbReference type="NCBI Taxonomy" id="1775175"/>
    <lineage>
        <taxon>Bacteria</taxon>
        <taxon>Pseudomonadati</taxon>
        <taxon>Pseudomonadota</taxon>
        <taxon>Alphaproteobacteria</taxon>
        <taxon>Rhodobacterales</taxon>
        <taxon>Paracoccaceae</taxon>
        <taxon>Psychromarinibacter</taxon>
    </lineage>
</organism>
<protein>
    <recommendedName>
        <fullName evidence="5">Lipocalin-like domain-containing protein</fullName>
    </recommendedName>
</protein>